<feature type="transmembrane region" description="Helical" evidence="2">
    <location>
        <begin position="262"/>
        <end position="286"/>
    </location>
</feature>
<comment type="caution">
    <text evidence="3">The sequence shown here is derived from an EMBL/GenBank/DDBJ whole genome shotgun (WGS) entry which is preliminary data.</text>
</comment>
<evidence type="ECO:0000313" key="3">
    <source>
        <dbReference type="EMBL" id="EPD31575.1"/>
    </source>
</evidence>
<keyword evidence="2" id="KW-0472">Membrane</keyword>
<dbReference type="OrthoDB" id="4424890at2"/>
<dbReference type="PANTHER" id="PTHR37814">
    <property type="entry name" value="CONSERVED MEMBRANE PROTEIN"/>
    <property type="match status" value="1"/>
</dbReference>
<feature type="transmembrane region" description="Helical" evidence="2">
    <location>
        <begin position="220"/>
        <end position="242"/>
    </location>
</feature>
<name>A0A9W5RFT6_9ACTO</name>
<feature type="transmembrane region" description="Helical" evidence="2">
    <location>
        <begin position="86"/>
        <end position="107"/>
    </location>
</feature>
<sequence length="472" mass="50980">MNRQIITVAMAFVGLVVGAGFASGKELIQYFVGFGTQGIWGVALALIILALAGYVILQLGSFFLASDHNRVLTEVSPPITSRIFDILITLTLFSMGFVMIAGGGTSLNQQFGLPVWVGSVIITVLVILVGMLDVDRVTAIIGAITPLIIVLIVGAAIWSHTHVDYSITQLDAMATEIGSTLPNWWVSAANYVALSLAMAVSMSIVMGGQIRDPRVAGRGGMLGGIIYGLLILISSTALFAQIDKVGHSDMPTLMLLTSIHPAFGTVMAFVVFGMIFNTAIGMYYALASRFSKGDPKRFRIWLISMALVGFAVSFVGFKTFVNYLYPVIGYAGMLLILLLVVHWVRSREDIRQEIARRVAIRKLLRRLLRKDKSFHQGHADQLAEAIEQSPVDNSDLQTSSVLQVVDELEDEGLAYDHPATIDFEEITNVELEESALENHCEGAEAGNVVEDDPGTKAAASALTDEAGPEKSV</sequence>
<dbReference type="Gene3D" id="1.20.1740.10">
    <property type="entry name" value="Amino acid/polyamine transporter I"/>
    <property type="match status" value="1"/>
</dbReference>
<keyword evidence="2" id="KW-1133">Transmembrane helix</keyword>
<reference evidence="3 4" key="1">
    <citation type="submission" date="2013-05" db="EMBL/GenBank/DDBJ databases">
        <title>The Genome Sequence of Actinomyces europaeus ACS-120-V-COL10B.</title>
        <authorList>
            <consortium name="The Broad Institute Genomics Platform"/>
            <person name="Earl A."/>
            <person name="Ward D."/>
            <person name="Feldgarden M."/>
            <person name="Gevers D."/>
            <person name="Saerens B."/>
            <person name="Vaneechoutte M."/>
            <person name="Walker B."/>
            <person name="Young S."/>
            <person name="Zeng Q."/>
            <person name="Gargeya S."/>
            <person name="Fitzgerald M."/>
            <person name="Haas B."/>
            <person name="Abouelleil A."/>
            <person name="Allen A.W."/>
            <person name="Alvarado L."/>
            <person name="Arachchi H.M."/>
            <person name="Berlin A.M."/>
            <person name="Chapman S.B."/>
            <person name="Gainer-Dewar J."/>
            <person name="Goldberg J."/>
            <person name="Griggs A."/>
            <person name="Gujja S."/>
            <person name="Hansen M."/>
            <person name="Howarth C."/>
            <person name="Imamovic A."/>
            <person name="Ireland A."/>
            <person name="Larimer J."/>
            <person name="McCowan C."/>
            <person name="Murphy C."/>
            <person name="Pearson M."/>
            <person name="Poon T.W."/>
            <person name="Priest M."/>
            <person name="Roberts A."/>
            <person name="Saif S."/>
            <person name="Shea T."/>
            <person name="Sisk P."/>
            <person name="Sykes S."/>
            <person name="Wortman J."/>
            <person name="Nusbaum C."/>
            <person name="Birren B."/>
        </authorList>
    </citation>
    <scope>NUCLEOTIDE SEQUENCE [LARGE SCALE GENOMIC DNA]</scope>
    <source>
        <strain evidence="3 4">ACS-120-V-Col10b</strain>
    </source>
</reference>
<feature type="transmembrane region" description="Helical" evidence="2">
    <location>
        <begin position="139"/>
        <end position="158"/>
    </location>
</feature>
<dbReference type="InterPro" id="IPR038728">
    <property type="entry name" value="YkvI-like"/>
</dbReference>
<evidence type="ECO:0000313" key="4">
    <source>
        <dbReference type="Proteomes" id="UP000014387"/>
    </source>
</evidence>
<dbReference type="EMBL" id="AGWN01000001">
    <property type="protein sequence ID" value="EPD31575.1"/>
    <property type="molecule type" value="Genomic_DNA"/>
</dbReference>
<organism evidence="3 4">
    <name type="scientific">Gleimia europaea ACS-120-V-Col10b</name>
    <dbReference type="NCBI Taxonomy" id="883069"/>
    <lineage>
        <taxon>Bacteria</taxon>
        <taxon>Bacillati</taxon>
        <taxon>Actinomycetota</taxon>
        <taxon>Actinomycetes</taxon>
        <taxon>Actinomycetales</taxon>
        <taxon>Actinomycetaceae</taxon>
        <taxon>Gleimia</taxon>
    </lineage>
</organism>
<dbReference type="Proteomes" id="UP000014387">
    <property type="component" value="Unassembled WGS sequence"/>
</dbReference>
<proteinExistence type="predicted"/>
<feature type="transmembrane region" description="Helical" evidence="2">
    <location>
        <begin position="40"/>
        <end position="65"/>
    </location>
</feature>
<dbReference type="PANTHER" id="PTHR37814:SF1">
    <property type="entry name" value="MEMBRANE PROTEIN"/>
    <property type="match status" value="1"/>
</dbReference>
<gene>
    <name evidence="3" type="ORF">HMPREF9238_01351</name>
</gene>
<feature type="transmembrane region" description="Helical" evidence="2">
    <location>
        <begin position="298"/>
        <end position="317"/>
    </location>
</feature>
<keyword evidence="4" id="KW-1185">Reference proteome</keyword>
<protein>
    <recommendedName>
        <fullName evidence="5">Membrane protein YkvI</fullName>
    </recommendedName>
</protein>
<dbReference type="RefSeq" id="WP_016444685.1">
    <property type="nucleotide sequence ID" value="NZ_KE150266.1"/>
</dbReference>
<feature type="transmembrane region" description="Helical" evidence="2">
    <location>
        <begin position="113"/>
        <end position="132"/>
    </location>
</feature>
<evidence type="ECO:0000256" key="1">
    <source>
        <dbReference type="SAM" id="MobiDB-lite"/>
    </source>
</evidence>
<evidence type="ECO:0000256" key="2">
    <source>
        <dbReference type="SAM" id="Phobius"/>
    </source>
</evidence>
<feature type="transmembrane region" description="Helical" evidence="2">
    <location>
        <begin position="188"/>
        <end position="208"/>
    </location>
</feature>
<dbReference type="AlphaFoldDB" id="A0A9W5RFT6"/>
<keyword evidence="2" id="KW-0812">Transmembrane</keyword>
<accession>A0A9W5RFT6</accession>
<feature type="transmembrane region" description="Helical" evidence="2">
    <location>
        <begin position="323"/>
        <end position="344"/>
    </location>
</feature>
<evidence type="ECO:0008006" key="5">
    <source>
        <dbReference type="Google" id="ProtNLM"/>
    </source>
</evidence>
<feature type="region of interest" description="Disordered" evidence="1">
    <location>
        <begin position="445"/>
        <end position="472"/>
    </location>
</feature>